<name>A0AAD7ABC0_9AGAR</name>
<feature type="non-terminal residue" evidence="1">
    <location>
        <position position="1"/>
    </location>
</feature>
<dbReference type="EMBL" id="JARIHO010000010">
    <property type="protein sequence ID" value="KAJ7354199.1"/>
    <property type="molecule type" value="Genomic_DNA"/>
</dbReference>
<accession>A0AAD7ABC0</accession>
<comment type="caution">
    <text evidence="1">The sequence shown here is derived from an EMBL/GenBank/DDBJ whole genome shotgun (WGS) entry which is preliminary data.</text>
</comment>
<sequence length="154" mass="17535">HILFYLRDKNDRQVPPETAIGAEPCGWCGLEGQCHTQLRHQKKSTVQIKSNCPYHYAKMMYKSAATFSLATPCRNVPLQCSLFSVSKSGNRKTIWKYNAFFHLLAEHSTSRQQPPEVPPQFWIDTLIQHAEEQALGITADETDRFRAENTIPGS</sequence>
<keyword evidence="2" id="KW-1185">Reference proteome</keyword>
<gene>
    <name evidence="1" type="ORF">DFH08DRAFT_646461</name>
</gene>
<protein>
    <submittedName>
        <fullName evidence="1">Uncharacterized protein</fullName>
    </submittedName>
</protein>
<reference evidence="1" key="1">
    <citation type="submission" date="2023-03" db="EMBL/GenBank/DDBJ databases">
        <title>Massive genome expansion in bonnet fungi (Mycena s.s.) driven by repeated elements and novel gene families across ecological guilds.</title>
        <authorList>
            <consortium name="Lawrence Berkeley National Laboratory"/>
            <person name="Harder C.B."/>
            <person name="Miyauchi S."/>
            <person name="Viragh M."/>
            <person name="Kuo A."/>
            <person name="Thoen E."/>
            <person name="Andreopoulos B."/>
            <person name="Lu D."/>
            <person name="Skrede I."/>
            <person name="Drula E."/>
            <person name="Henrissat B."/>
            <person name="Morin E."/>
            <person name="Kohler A."/>
            <person name="Barry K."/>
            <person name="LaButti K."/>
            <person name="Morin E."/>
            <person name="Salamov A."/>
            <person name="Lipzen A."/>
            <person name="Mereny Z."/>
            <person name="Hegedus B."/>
            <person name="Baldrian P."/>
            <person name="Stursova M."/>
            <person name="Weitz H."/>
            <person name="Taylor A."/>
            <person name="Grigoriev I.V."/>
            <person name="Nagy L.G."/>
            <person name="Martin F."/>
            <person name="Kauserud H."/>
        </authorList>
    </citation>
    <scope>NUCLEOTIDE SEQUENCE</scope>
    <source>
        <strain evidence="1">CBHHK002</strain>
    </source>
</reference>
<organism evidence="1 2">
    <name type="scientific">Mycena albidolilacea</name>
    <dbReference type="NCBI Taxonomy" id="1033008"/>
    <lineage>
        <taxon>Eukaryota</taxon>
        <taxon>Fungi</taxon>
        <taxon>Dikarya</taxon>
        <taxon>Basidiomycota</taxon>
        <taxon>Agaricomycotina</taxon>
        <taxon>Agaricomycetes</taxon>
        <taxon>Agaricomycetidae</taxon>
        <taxon>Agaricales</taxon>
        <taxon>Marasmiineae</taxon>
        <taxon>Mycenaceae</taxon>
        <taxon>Mycena</taxon>
    </lineage>
</organism>
<evidence type="ECO:0000313" key="1">
    <source>
        <dbReference type="EMBL" id="KAJ7354199.1"/>
    </source>
</evidence>
<proteinExistence type="predicted"/>
<dbReference type="AlphaFoldDB" id="A0AAD7ABC0"/>
<feature type="non-terminal residue" evidence="1">
    <location>
        <position position="154"/>
    </location>
</feature>
<dbReference type="Proteomes" id="UP001218218">
    <property type="component" value="Unassembled WGS sequence"/>
</dbReference>
<evidence type="ECO:0000313" key="2">
    <source>
        <dbReference type="Proteomes" id="UP001218218"/>
    </source>
</evidence>